<feature type="transmembrane region" description="Helical" evidence="1">
    <location>
        <begin position="47"/>
        <end position="69"/>
    </location>
</feature>
<proteinExistence type="predicted"/>
<evidence type="ECO:0000313" key="2">
    <source>
        <dbReference type="EMBL" id="AAQ65746.1"/>
    </source>
</evidence>
<organism evidence="2 3">
    <name type="scientific">Porphyromonas gingivalis (strain ATCC BAA-308 / W83)</name>
    <dbReference type="NCBI Taxonomy" id="242619"/>
    <lineage>
        <taxon>Bacteria</taxon>
        <taxon>Pseudomonadati</taxon>
        <taxon>Bacteroidota</taxon>
        <taxon>Bacteroidia</taxon>
        <taxon>Bacteroidales</taxon>
        <taxon>Porphyromonadaceae</taxon>
        <taxon>Porphyromonas</taxon>
    </lineage>
</organism>
<reference evidence="2 3" key="1">
    <citation type="journal article" date="2003" name="J. Bacteriol.">
        <title>Complete genome sequence of the oral pathogenic bacterium Porphyromonas gingivalis strain W83.</title>
        <authorList>
            <person name="Nelson K."/>
            <person name="Fleishmann R."/>
            <person name="DeBoy R."/>
            <person name="Paulsen I."/>
            <person name="Fouts D."/>
            <person name="Eisen J."/>
            <person name="Daugherty S."/>
            <person name="Dodson R."/>
            <person name="Durkin A."/>
            <person name="Gwinn M."/>
            <person name="Haft D."/>
            <person name="Kolonay J."/>
            <person name="Nelson W."/>
            <person name="White O."/>
            <person name="Mason T."/>
            <person name="Tallon L."/>
            <person name="Gray J."/>
            <person name="Granger D."/>
            <person name="Tettelin H."/>
            <person name="Dong H."/>
            <person name="Galvin J."/>
            <person name="Duncan M."/>
            <person name="Dewhirst F."/>
            <person name="Fraser C."/>
        </authorList>
    </citation>
    <scope>NUCLEOTIDE SEQUENCE [LARGE SCALE GENOMIC DNA]</scope>
    <source>
        <strain evidence="3">ATCC BAA-308 / W83</strain>
    </source>
</reference>
<keyword evidence="1" id="KW-0812">Transmembrane</keyword>
<sequence length="230" mass="26913">MKLQRKMNEVPVIRKGRLKSYWNTAFRGGFFLGLFVFLAALTKQSLLNSLLFGLMIWAFVIVLWLGVGFTSEEYYKRKKQIKKLMSDQYAFLDLHGFTLHEDLYFEGIYEGFFFRVCPATEYIKKGYAGKKAIEYVIIESFYRFASEATDMDREVKMSGEYNFGDVHFENHCAGFVPKDWKNPDFKANFDALITIFEREGLLPITKNDWESTFGQHSKKAKDASRKNPQR</sequence>
<keyword evidence="3" id="KW-1185">Reference proteome</keyword>
<feature type="transmembrane region" description="Helical" evidence="1">
    <location>
        <begin position="21"/>
        <end position="41"/>
    </location>
</feature>
<name>Q7MWP3_PORGI</name>
<dbReference type="EnsemblBacteria" id="AAQ65746">
    <property type="protein sequence ID" value="AAQ65746"/>
    <property type="gene ID" value="PG_0557"/>
</dbReference>
<dbReference type="AlphaFoldDB" id="Q7MWP3"/>
<protein>
    <submittedName>
        <fullName evidence="2">Uncharacterized protein</fullName>
    </submittedName>
</protein>
<dbReference type="Proteomes" id="UP000000588">
    <property type="component" value="Chromosome"/>
</dbReference>
<evidence type="ECO:0000313" key="3">
    <source>
        <dbReference type="Proteomes" id="UP000000588"/>
    </source>
</evidence>
<accession>Q7MWP3</accession>
<gene>
    <name evidence="2" type="ordered locus">PG_0557</name>
</gene>
<dbReference type="HOGENOM" id="CLU_1228999_0_0_10"/>
<dbReference type="KEGG" id="pgi:PG_0557"/>
<keyword evidence="1" id="KW-0472">Membrane</keyword>
<dbReference type="EMBL" id="AE015924">
    <property type="protein sequence ID" value="AAQ65746.1"/>
    <property type="molecule type" value="Genomic_DNA"/>
</dbReference>
<evidence type="ECO:0000256" key="1">
    <source>
        <dbReference type="SAM" id="Phobius"/>
    </source>
</evidence>
<keyword evidence="1" id="KW-1133">Transmembrane helix</keyword>